<protein>
    <recommendedName>
        <fullName evidence="3">Type I secretion protein ATPase</fullName>
    </recommendedName>
</protein>
<dbReference type="AlphaFoldDB" id="A0A347UHX3"/>
<dbReference type="Proteomes" id="UP000261704">
    <property type="component" value="Chromosome"/>
</dbReference>
<dbReference type="KEGG" id="pamo:BAR1_11245"/>
<gene>
    <name evidence="1" type="ORF">BAR1_11245</name>
</gene>
<evidence type="ECO:0000313" key="1">
    <source>
        <dbReference type="EMBL" id="AXX98451.1"/>
    </source>
</evidence>
<evidence type="ECO:0000313" key="2">
    <source>
        <dbReference type="Proteomes" id="UP000261704"/>
    </source>
</evidence>
<accession>A0A347UHX3</accession>
<keyword evidence="2" id="KW-1185">Reference proteome</keyword>
<sequence>MAFDDKSEIIAHFIGIFNTNTEAARLRSDYDKFRAEVKKTDGPNDLMNVNVKVTSPYAETGFQPGLNINNYSYSAQFNVAAPAHSLQDAGVKALNIQKIALGTLPDLPLDSQIGGFGVYSFTYFLHPPSSVATINIQQNLLVDDDVFANVDLGVEFVNPAAFHAAVNALATTAETLQIVQIPDLPENGDAIAQNALATVEVLANATAPEMEGATIDLVHGQDAVGIVENGNSTDEVSNLRDAMPEVKQTPESVETQDDAPGHVVNTGGSTMVNQAVVTTNWLDAPVIAVMGDYISVSAVGQVNVWNDTDTTNIAAGAVISSTTHGMNTSTITTVANAVAESGYTGGPETVVVTRIEGNVVNVNYIQQYNFAYDNDVVSVTFSATETYLELSDNTLINMADLVELGFQYDLIVIGGNMIDLWVISQTNVMLDTDSIHVEGSFSGNIDGSDNLLWNEALIYQSGVNTIEDMTDSYANTAMTLESGSDSVDDGVLNDEAMDGTQVLRVLYIEGDLLDVQAIEQVNVLGDADQVALASETIQSEDGANIEVITGANTLINVASIIDLGIDSTIYVGGDQYSDAMLYQAGFVSTEDPLVVSDTSGLASEAVLFLADDMIESPQTGSDADFAPVISNEPPADVMQSVLA</sequence>
<organism evidence="1 2">
    <name type="scientific">Profundibacter amoris</name>
    <dbReference type="NCBI Taxonomy" id="2171755"/>
    <lineage>
        <taxon>Bacteria</taxon>
        <taxon>Pseudomonadati</taxon>
        <taxon>Pseudomonadota</taxon>
        <taxon>Alphaproteobacteria</taxon>
        <taxon>Rhodobacterales</taxon>
        <taxon>Paracoccaceae</taxon>
        <taxon>Profundibacter</taxon>
    </lineage>
</organism>
<name>A0A347UHX3_9RHOB</name>
<dbReference type="RefSeq" id="WP_118943107.1">
    <property type="nucleotide sequence ID" value="NZ_CP032125.1"/>
</dbReference>
<dbReference type="EMBL" id="CP032125">
    <property type="protein sequence ID" value="AXX98451.1"/>
    <property type="molecule type" value="Genomic_DNA"/>
</dbReference>
<evidence type="ECO:0008006" key="3">
    <source>
        <dbReference type="Google" id="ProtNLM"/>
    </source>
</evidence>
<dbReference type="OrthoDB" id="8283038at2"/>
<proteinExistence type="predicted"/>
<reference evidence="1 2" key="1">
    <citation type="submission" date="2018-09" db="EMBL/GenBank/DDBJ databases">
        <title>Profundibacter amoris BAR1 gen. nov., sp. nov., a new member of the Roseobacter clade isolated at Lokis Castle Vent Field on the Arctic Mid-Oceanic Ridge.</title>
        <authorList>
            <person name="Le Moine Bauer S."/>
            <person name="Sjoeberg A.G."/>
            <person name="L'Haridon S."/>
            <person name="Stokke R."/>
            <person name="Roalkvam I."/>
            <person name="Steen I.H."/>
            <person name="Dahle H."/>
        </authorList>
    </citation>
    <scope>NUCLEOTIDE SEQUENCE [LARGE SCALE GENOMIC DNA]</scope>
    <source>
        <strain evidence="1 2">BAR1</strain>
    </source>
</reference>